<dbReference type="GO" id="GO:0005813">
    <property type="term" value="C:centrosome"/>
    <property type="evidence" value="ECO:0007669"/>
    <property type="project" value="InterPro"/>
</dbReference>
<evidence type="ECO:0000313" key="3">
    <source>
        <dbReference type="EMBL" id="KAG9356168.1"/>
    </source>
</evidence>
<dbReference type="AlphaFoldDB" id="A0A8T2PY19"/>
<dbReference type="OrthoDB" id="10044099at2759"/>
<dbReference type="PANTHER" id="PTHR21616">
    <property type="entry name" value="CENTROSOME SPINDLE POLE ASSOCIATED PROTEIN"/>
    <property type="match status" value="1"/>
</dbReference>
<feature type="region of interest" description="Disordered" evidence="2">
    <location>
        <begin position="129"/>
        <end position="194"/>
    </location>
</feature>
<name>A0A8T2PY19_9TELE</name>
<organism evidence="3 4">
    <name type="scientific">Albula glossodonta</name>
    <name type="common">roundjaw bonefish</name>
    <dbReference type="NCBI Taxonomy" id="121402"/>
    <lineage>
        <taxon>Eukaryota</taxon>
        <taxon>Metazoa</taxon>
        <taxon>Chordata</taxon>
        <taxon>Craniata</taxon>
        <taxon>Vertebrata</taxon>
        <taxon>Euteleostomi</taxon>
        <taxon>Actinopterygii</taxon>
        <taxon>Neopterygii</taxon>
        <taxon>Teleostei</taxon>
        <taxon>Albuliformes</taxon>
        <taxon>Albulidae</taxon>
        <taxon>Albula</taxon>
    </lineage>
</organism>
<reference evidence="3" key="1">
    <citation type="thesis" date="2021" institute="BYU ScholarsArchive" country="Provo, UT, USA">
        <title>Applications of and Algorithms for Genome Assembly and Genomic Analyses with an Emphasis on Marine Teleosts.</title>
        <authorList>
            <person name="Pickett B.D."/>
        </authorList>
    </citation>
    <scope>NUCLEOTIDE SEQUENCE</scope>
    <source>
        <strain evidence="3">HI-2016</strain>
    </source>
</reference>
<feature type="compositionally biased region" description="Polar residues" evidence="2">
    <location>
        <begin position="956"/>
        <end position="969"/>
    </location>
</feature>
<dbReference type="PANTHER" id="PTHR21616:SF2">
    <property type="entry name" value="CENTROSOME AND SPINDLE POLE-ASSOCIATED PROTEIN 1"/>
    <property type="match status" value="1"/>
</dbReference>
<dbReference type="InterPro" id="IPR026708">
    <property type="entry name" value="CSPP1"/>
</dbReference>
<evidence type="ECO:0000256" key="2">
    <source>
        <dbReference type="SAM" id="MobiDB-lite"/>
    </source>
</evidence>
<feature type="region of interest" description="Disordered" evidence="2">
    <location>
        <begin position="548"/>
        <end position="591"/>
    </location>
</feature>
<feature type="region of interest" description="Disordered" evidence="2">
    <location>
        <begin position="654"/>
        <end position="882"/>
    </location>
</feature>
<dbReference type="GO" id="GO:0032467">
    <property type="term" value="P:positive regulation of cytokinesis"/>
    <property type="evidence" value="ECO:0007669"/>
    <property type="project" value="InterPro"/>
</dbReference>
<sequence>MKMEEDLETFLAEQKAKVAEDRAILAQDPPYLEIRTKAYNGYNSAIKENIPPSKWSSAQRLHSNHEEAPGLSLPLGEDYQKKKQRLQQELRLDYRRYMAQGRQANADGGEAGLSQNGLSLPLSERRYAKAPSRVPIDPLEFQPIPRPPTLREQPLPKRDAATFTETGPMPPRGRRHHEGRSHQPETDLDQWEKPRAMRVESGWGRECSEDEEEEELAALDRRRPRAGLELTHGDRRARRLCARADRDVPRLRERGLNDYEDFPEMCRIVQRLRNENRLLRERREAELPAACEEDFVQGSRGTVSITPKPRLQEALPGRPRERGRANIRKEDAEFATGLLIGAADAEVTAQRRKERYRQELQEQMAEQQRNRKREKDLELKVAVTGALDPEKPPDRIRQFGLVGRDSAQLGRGLDVPAGGDFGGVPQEERLPPERPRVAFQSPLLDYSAALGALGGSATGGVTPIHEDFHRGPSSNLGEITASRLPGVPLPPPSTLSDAYRTPYDDAYFYYGARDPLDPALTHYTPTVAVHPTALNVPPAVPQIALPPRLGPHPPVSSQRDAGPSRWRTGLFPPEKDASQAKESIQSYQEALKQQIRERQECKRKEKEESERYEARLEAEMKTYDPWGRGGGGAPLRDDQGNLISDLNQMHKTNEEAYLNPQSRDKRTTAPSNLKDPAPRGGDSPPSSNRVSGISYGQTSPFARGSVFTEAPSPQQIQQQDKYKDYLRQQIEEKRRREAEERERLRQEEEKEERRLAEQRARILREYEEEQEKRRRKEMEQRAKNEELVRQAEERRKEAERKKKEQEEKESEARRREYERERQARLQEVVRVPSPPIPTLQKRRGSQYTPRPPSTESRRSAVTISERCLSGSQSPPVPARRNQLRAAAEQQGVISELSALRRQLRSEQRRLGEQLQMQAEWEGLETPLSDRCRERPQVDVFDMARLRIQAPVRRPSSKATEPISVQNSCDFRQHGYRDRDSVEDVGQLSYLDPSGEGGGAMQPRRAGSVRRGGTADYFDLSPLNQSSRYSRKCSEDGSLRGSLLESESAFIDPNGEAFPVTPEPELKPRQLSARERRRMKRSEAHSAMGSEAGERQPSGLHPKPDKTQQGRRGQQTEGVDRHGDWRTAEGNTPVLQQALHRRVSTDTVATEPWMRPGTSDALKHLGAGPTQSDRPSSRESLVHGWDGPSTYHG</sequence>
<feature type="region of interest" description="Disordered" evidence="2">
    <location>
        <begin position="951"/>
        <end position="1192"/>
    </location>
</feature>
<feature type="coiled-coil region" evidence="1">
    <location>
        <begin position="346"/>
        <end position="377"/>
    </location>
</feature>
<keyword evidence="1" id="KW-0175">Coiled coil</keyword>
<feature type="compositionally biased region" description="Basic and acidic residues" evidence="2">
    <location>
        <begin position="180"/>
        <end position="194"/>
    </location>
</feature>
<dbReference type="GO" id="GO:0005874">
    <property type="term" value="C:microtubule"/>
    <property type="evidence" value="ECO:0007669"/>
    <property type="project" value="InterPro"/>
</dbReference>
<dbReference type="GO" id="GO:0000922">
    <property type="term" value="C:spindle pole"/>
    <property type="evidence" value="ECO:0007669"/>
    <property type="project" value="InterPro"/>
</dbReference>
<proteinExistence type="predicted"/>
<evidence type="ECO:0000256" key="1">
    <source>
        <dbReference type="SAM" id="Coils"/>
    </source>
</evidence>
<accession>A0A8T2PY19</accession>
<feature type="compositionally biased region" description="Basic and acidic residues" evidence="2">
    <location>
        <begin position="970"/>
        <end position="981"/>
    </location>
</feature>
<gene>
    <name evidence="3" type="ORF">JZ751_001012</name>
</gene>
<feature type="compositionally biased region" description="Polar residues" evidence="2">
    <location>
        <begin position="684"/>
        <end position="700"/>
    </location>
</feature>
<feature type="compositionally biased region" description="Basic and acidic residues" evidence="2">
    <location>
        <begin position="1117"/>
        <end position="1126"/>
    </location>
</feature>
<feature type="compositionally biased region" description="Low complexity" evidence="2">
    <location>
        <begin position="1038"/>
        <end position="1047"/>
    </location>
</feature>
<evidence type="ECO:0000313" key="4">
    <source>
        <dbReference type="Proteomes" id="UP000824540"/>
    </source>
</evidence>
<feature type="compositionally biased region" description="Basic and acidic residues" evidence="2">
    <location>
        <begin position="1063"/>
        <end position="1073"/>
    </location>
</feature>
<feature type="region of interest" description="Disordered" evidence="2">
    <location>
        <begin position="55"/>
        <end position="86"/>
    </location>
</feature>
<evidence type="ECO:0008006" key="5">
    <source>
        <dbReference type="Google" id="ProtNLM"/>
    </source>
</evidence>
<comment type="caution">
    <text evidence="3">The sequence shown here is derived from an EMBL/GenBank/DDBJ whole genome shotgun (WGS) entry which is preliminary data.</text>
</comment>
<protein>
    <recommendedName>
        <fullName evidence="5">Centrosome and spindle pole associated protein 1</fullName>
    </recommendedName>
</protein>
<feature type="region of interest" description="Disordered" evidence="2">
    <location>
        <begin position="410"/>
        <end position="430"/>
    </location>
</feature>
<dbReference type="Proteomes" id="UP000824540">
    <property type="component" value="Unassembled WGS sequence"/>
</dbReference>
<dbReference type="EMBL" id="JAFBMS010000001">
    <property type="protein sequence ID" value="KAG9356168.1"/>
    <property type="molecule type" value="Genomic_DNA"/>
</dbReference>
<feature type="compositionally biased region" description="Basic and acidic residues" evidence="2">
    <location>
        <begin position="720"/>
        <end position="824"/>
    </location>
</feature>
<keyword evidence="4" id="KW-1185">Reference proteome</keyword>